<evidence type="ECO:0000256" key="4">
    <source>
        <dbReference type="ARBA" id="ARBA00022989"/>
    </source>
</evidence>
<dbReference type="EMBL" id="JBHSIS010000007">
    <property type="protein sequence ID" value="MFC4855065.1"/>
    <property type="molecule type" value="Genomic_DNA"/>
</dbReference>
<dbReference type="CDD" id="cd11485">
    <property type="entry name" value="SLC-NCS1sbd_YbbW-like"/>
    <property type="match status" value="1"/>
</dbReference>
<dbReference type="InterPro" id="IPR045225">
    <property type="entry name" value="Uracil/uridine/allantoin_perm"/>
</dbReference>
<gene>
    <name evidence="7" type="ORF">ACFPCV_16285</name>
</gene>
<feature type="transmembrane region" description="Helical" evidence="6">
    <location>
        <begin position="441"/>
        <end position="464"/>
    </location>
</feature>
<comment type="similarity">
    <text evidence="2">Belongs to the purine-cytosine permease (2.A.39) family.</text>
</comment>
<dbReference type="NCBIfam" id="TIGR00800">
    <property type="entry name" value="ncs1"/>
    <property type="match status" value="1"/>
</dbReference>
<dbReference type="InterPro" id="IPR001248">
    <property type="entry name" value="Pur-cyt_permease"/>
</dbReference>
<comment type="caution">
    <text evidence="7">The sequence shown here is derived from an EMBL/GenBank/DDBJ whole genome shotgun (WGS) entry which is preliminary data.</text>
</comment>
<evidence type="ECO:0000256" key="5">
    <source>
        <dbReference type="ARBA" id="ARBA00023136"/>
    </source>
</evidence>
<evidence type="ECO:0000256" key="1">
    <source>
        <dbReference type="ARBA" id="ARBA00004141"/>
    </source>
</evidence>
<feature type="transmembrane region" description="Helical" evidence="6">
    <location>
        <begin position="79"/>
        <end position="96"/>
    </location>
</feature>
<sequence>MTTVNATVTTQPDGRVDLSDHSAIRDSRFYNAELAPVPVGFRTWNTYNYAALWMAMAFCIPSYTLAAGLIAFGMNWLQAFMTIALANLIVLVPVLLNSHAGTKYGIPFPVYARAFFGIRGANLAAILRGLVACGWFGVQTWIGGSAVNAILGVLIGDTWTGAAALFGKPWTLWACFLLFWAVQIGLILRGMNTVKWLENWSAPVLAIGLTVLAVWIVSEAGGLGVILSQESQLGWGADFWKVFAPSLMGMIAFWATLSLNIPDFTRFSKSQTGQTKGQIFGLPTSMAFIAILSIIITSSAVEVYGERLGENAASILFDPVQLIIQFDSKVAILIGLVIVIVATVSTNLAANVVSPSYDFSNAVPKRISFRTGGLITGVIGVLIFPWVLVESPNIYIFAWLNTYGGLLAAVAGVLVAGYWIRARTHLDVAELYVERGRYWFSGGWNMPALIATLVGALLAVGGAYSTLDADGARTGPFPPDGLIPFLKGLYDYSWLVGFIAAFLVYMALTAGRRNEHARTGQQAEGDN</sequence>
<dbReference type="Pfam" id="PF02133">
    <property type="entry name" value="Transp_cyt_pur"/>
    <property type="match status" value="1"/>
</dbReference>
<evidence type="ECO:0000256" key="6">
    <source>
        <dbReference type="SAM" id="Phobius"/>
    </source>
</evidence>
<evidence type="ECO:0000256" key="3">
    <source>
        <dbReference type="ARBA" id="ARBA00022692"/>
    </source>
</evidence>
<dbReference type="InterPro" id="IPR012681">
    <property type="entry name" value="NCS1"/>
</dbReference>
<feature type="transmembrane region" description="Helical" evidence="6">
    <location>
        <begin position="492"/>
        <end position="511"/>
    </location>
</feature>
<keyword evidence="3 6" id="KW-0812">Transmembrane</keyword>
<feature type="transmembrane region" description="Helical" evidence="6">
    <location>
        <begin position="239"/>
        <end position="259"/>
    </location>
</feature>
<comment type="subcellular location">
    <subcellularLocation>
        <location evidence="1">Membrane</location>
        <topology evidence="1">Multi-pass membrane protein</topology>
    </subcellularLocation>
</comment>
<dbReference type="RefSeq" id="WP_378057015.1">
    <property type="nucleotide sequence ID" value="NZ_JBHSIS010000007.1"/>
</dbReference>
<keyword evidence="8" id="KW-1185">Reference proteome</keyword>
<organism evidence="7 8">
    <name type="scientific">Actinophytocola glycyrrhizae</name>
    <dbReference type="NCBI Taxonomy" id="2044873"/>
    <lineage>
        <taxon>Bacteria</taxon>
        <taxon>Bacillati</taxon>
        <taxon>Actinomycetota</taxon>
        <taxon>Actinomycetes</taxon>
        <taxon>Pseudonocardiales</taxon>
        <taxon>Pseudonocardiaceae</taxon>
    </lineage>
</organism>
<evidence type="ECO:0000313" key="8">
    <source>
        <dbReference type="Proteomes" id="UP001595859"/>
    </source>
</evidence>
<feature type="transmembrane region" description="Helical" evidence="6">
    <location>
        <begin position="330"/>
        <end position="350"/>
    </location>
</feature>
<feature type="transmembrane region" description="Helical" evidence="6">
    <location>
        <begin position="394"/>
        <end position="420"/>
    </location>
</feature>
<evidence type="ECO:0000313" key="7">
    <source>
        <dbReference type="EMBL" id="MFC4855065.1"/>
    </source>
</evidence>
<dbReference type="PANTHER" id="PTHR30618">
    <property type="entry name" value="NCS1 FAMILY PURINE/PYRIMIDINE TRANSPORTER"/>
    <property type="match status" value="1"/>
</dbReference>
<name>A0ABV9S0I6_9PSEU</name>
<protein>
    <submittedName>
        <fullName evidence="7">NCS1 family nucleobase:cation symporter-1</fullName>
    </submittedName>
</protein>
<keyword evidence="4 6" id="KW-1133">Transmembrane helix</keyword>
<accession>A0ABV9S0I6</accession>
<feature type="transmembrane region" description="Helical" evidence="6">
    <location>
        <begin position="50"/>
        <end position="72"/>
    </location>
</feature>
<dbReference type="Proteomes" id="UP001595859">
    <property type="component" value="Unassembled WGS sequence"/>
</dbReference>
<feature type="transmembrane region" description="Helical" evidence="6">
    <location>
        <begin position="371"/>
        <end position="388"/>
    </location>
</feature>
<reference evidence="8" key="1">
    <citation type="journal article" date="2019" name="Int. J. Syst. Evol. Microbiol.">
        <title>The Global Catalogue of Microorganisms (GCM) 10K type strain sequencing project: providing services to taxonomists for standard genome sequencing and annotation.</title>
        <authorList>
            <consortium name="The Broad Institute Genomics Platform"/>
            <consortium name="The Broad Institute Genome Sequencing Center for Infectious Disease"/>
            <person name="Wu L."/>
            <person name="Ma J."/>
        </authorList>
    </citation>
    <scope>NUCLEOTIDE SEQUENCE [LARGE SCALE GENOMIC DNA]</scope>
    <source>
        <strain evidence="8">ZS-22-S1</strain>
    </source>
</reference>
<feature type="transmembrane region" description="Helical" evidence="6">
    <location>
        <begin position="200"/>
        <end position="227"/>
    </location>
</feature>
<evidence type="ECO:0000256" key="2">
    <source>
        <dbReference type="ARBA" id="ARBA00008974"/>
    </source>
</evidence>
<dbReference type="Gene3D" id="1.10.4160.10">
    <property type="entry name" value="Hydantoin permease"/>
    <property type="match status" value="1"/>
</dbReference>
<keyword evidence="5 6" id="KW-0472">Membrane</keyword>
<feature type="transmembrane region" description="Helical" evidence="6">
    <location>
        <begin position="279"/>
        <end position="301"/>
    </location>
</feature>
<proteinExistence type="inferred from homology"/>
<dbReference type="PANTHER" id="PTHR30618:SF0">
    <property type="entry name" value="PURINE-URACIL PERMEASE NCS1"/>
    <property type="match status" value="1"/>
</dbReference>
<feature type="transmembrane region" description="Helical" evidence="6">
    <location>
        <begin position="170"/>
        <end position="188"/>
    </location>
</feature>